<name>A0A923ITE2_9SPHI</name>
<proteinExistence type="predicted"/>
<feature type="domain" description="Methyltransferase" evidence="2">
    <location>
        <begin position="67"/>
        <end position="155"/>
    </location>
</feature>
<protein>
    <submittedName>
        <fullName evidence="3">Methyltransferase domain-containing protein</fullName>
    </submittedName>
</protein>
<dbReference type="SUPFAM" id="SSF53335">
    <property type="entry name" value="S-adenosyl-L-methionine-dependent methyltransferases"/>
    <property type="match status" value="1"/>
</dbReference>
<evidence type="ECO:0000313" key="4">
    <source>
        <dbReference type="Proteomes" id="UP000601055"/>
    </source>
</evidence>
<comment type="caution">
    <text evidence="3">The sequence shown here is derived from an EMBL/GenBank/DDBJ whole genome shotgun (WGS) entry which is preliminary data.</text>
</comment>
<dbReference type="PANTHER" id="PTHR43861">
    <property type="entry name" value="TRANS-ACONITATE 2-METHYLTRANSFERASE-RELATED"/>
    <property type="match status" value="1"/>
</dbReference>
<evidence type="ECO:0000259" key="2">
    <source>
        <dbReference type="Pfam" id="PF13649"/>
    </source>
</evidence>
<dbReference type="PANTHER" id="PTHR43861:SF3">
    <property type="entry name" value="PUTATIVE (AFU_ORTHOLOGUE AFUA_2G14390)-RELATED"/>
    <property type="match status" value="1"/>
</dbReference>
<dbReference type="AlphaFoldDB" id="A0A923ITE2"/>
<evidence type="ECO:0000256" key="1">
    <source>
        <dbReference type="ARBA" id="ARBA00022679"/>
    </source>
</evidence>
<keyword evidence="3" id="KW-0489">Methyltransferase</keyword>
<dbReference type="InterPro" id="IPR029063">
    <property type="entry name" value="SAM-dependent_MTases_sf"/>
</dbReference>
<keyword evidence="4" id="KW-1185">Reference proteome</keyword>
<dbReference type="Proteomes" id="UP000601055">
    <property type="component" value="Unassembled WGS sequence"/>
</dbReference>
<dbReference type="GO" id="GO:0032259">
    <property type="term" value="P:methylation"/>
    <property type="evidence" value="ECO:0007669"/>
    <property type="project" value="UniProtKB-KW"/>
</dbReference>
<evidence type="ECO:0000313" key="3">
    <source>
        <dbReference type="EMBL" id="MBB2144645.1"/>
    </source>
</evidence>
<dbReference type="CDD" id="cd02440">
    <property type="entry name" value="AdoMet_MTases"/>
    <property type="match status" value="1"/>
</dbReference>
<reference evidence="3" key="1">
    <citation type="submission" date="2019-11" db="EMBL/GenBank/DDBJ databases">
        <title>Description of Pedobacter sp. LMG 31464T.</title>
        <authorList>
            <person name="Carlier A."/>
            <person name="Qi S."/>
            <person name="Vandamme P."/>
        </authorList>
    </citation>
    <scope>NUCLEOTIDE SEQUENCE</scope>
    <source>
        <strain evidence="3">LMG 31464</strain>
    </source>
</reference>
<gene>
    <name evidence="3" type="ORF">GM921_04070</name>
</gene>
<sequence length="249" mass="28235">MMAMIATLKKYIKQTFLPSQIKEKNPVEAYDIWAKNYDAQPGNLMLDVDETTLNKLLKNVSITGKKIADIGCGTGRHWEKILAKNPADLVGFDVSEGMLTQLKEKFPQANVKRITDDLFSDIPSKSYDLIISTLTLAHIKDIVPALNAWASILKNKSDIILTDFHPKTLGSGGKRTFMSESGLISVQNFVHYIEAIRSILAKHGFSLIAQEEIYIDETFKHYYENKNALKVYETYKGFPILYGLHFKRQ</sequence>
<dbReference type="Pfam" id="PF13649">
    <property type="entry name" value="Methyltransf_25"/>
    <property type="match status" value="1"/>
</dbReference>
<dbReference type="GO" id="GO:0008168">
    <property type="term" value="F:methyltransferase activity"/>
    <property type="evidence" value="ECO:0007669"/>
    <property type="project" value="UniProtKB-KW"/>
</dbReference>
<dbReference type="EMBL" id="WNXD01000001">
    <property type="protein sequence ID" value="MBB2144645.1"/>
    <property type="molecule type" value="Genomic_DNA"/>
</dbReference>
<keyword evidence="1" id="KW-0808">Transferase</keyword>
<accession>A0A923ITE2</accession>
<dbReference type="InterPro" id="IPR041698">
    <property type="entry name" value="Methyltransf_25"/>
</dbReference>
<organism evidence="3 4">
    <name type="scientific">Pedobacter planticolens</name>
    <dbReference type="NCBI Taxonomy" id="2679964"/>
    <lineage>
        <taxon>Bacteria</taxon>
        <taxon>Pseudomonadati</taxon>
        <taxon>Bacteroidota</taxon>
        <taxon>Sphingobacteriia</taxon>
        <taxon>Sphingobacteriales</taxon>
        <taxon>Sphingobacteriaceae</taxon>
        <taxon>Pedobacter</taxon>
    </lineage>
</organism>
<dbReference type="Gene3D" id="3.40.50.150">
    <property type="entry name" value="Vaccinia Virus protein VP39"/>
    <property type="match status" value="1"/>
</dbReference>